<accession>A0A540MBU1</accession>
<gene>
    <name evidence="1" type="ORF">C1H46_018436</name>
</gene>
<sequence>MACNFTALTFLSHLNSLLRISQAPFAVFSFRILGKSSSVISVLKNSPRGAPRAPLRLGAMTNASVLLEWAKGFAGAA</sequence>
<dbReference type="AlphaFoldDB" id="A0A540MBU1"/>
<evidence type="ECO:0000313" key="2">
    <source>
        <dbReference type="Proteomes" id="UP000315295"/>
    </source>
</evidence>
<name>A0A540MBU1_MALBA</name>
<proteinExistence type="predicted"/>
<dbReference type="Proteomes" id="UP000315295">
    <property type="component" value="Unassembled WGS sequence"/>
</dbReference>
<evidence type="ECO:0000313" key="1">
    <source>
        <dbReference type="EMBL" id="TQD95949.1"/>
    </source>
</evidence>
<reference evidence="1 2" key="1">
    <citation type="journal article" date="2019" name="G3 (Bethesda)">
        <title>Sequencing of a Wild Apple (Malus baccata) Genome Unravels the Differences Between Cultivated and Wild Apple Species Regarding Disease Resistance and Cold Tolerance.</title>
        <authorList>
            <person name="Chen X."/>
        </authorList>
    </citation>
    <scope>NUCLEOTIDE SEQUENCE [LARGE SCALE GENOMIC DNA]</scope>
    <source>
        <strain evidence="2">cv. Shandingzi</strain>
        <tissue evidence="1">Leaves</tissue>
    </source>
</reference>
<organism evidence="1 2">
    <name type="scientific">Malus baccata</name>
    <name type="common">Siberian crab apple</name>
    <name type="synonym">Pyrus baccata</name>
    <dbReference type="NCBI Taxonomy" id="106549"/>
    <lineage>
        <taxon>Eukaryota</taxon>
        <taxon>Viridiplantae</taxon>
        <taxon>Streptophyta</taxon>
        <taxon>Embryophyta</taxon>
        <taxon>Tracheophyta</taxon>
        <taxon>Spermatophyta</taxon>
        <taxon>Magnoliopsida</taxon>
        <taxon>eudicotyledons</taxon>
        <taxon>Gunneridae</taxon>
        <taxon>Pentapetalae</taxon>
        <taxon>rosids</taxon>
        <taxon>fabids</taxon>
        <taxon>Rosales</taxon>
        <taxon>Rosaceae</taxon>
        <taxon>Amygdaloideae</taxon>
        <taxon>Maleae</taxon>
        <taxon>Malus</taxon>
    </lineage>
</organism>
<protein>
    <submittedName>
        <fullName evidence="1">Uncharacterized protein</fullName>
    </submittedName>
</protein>
<comment type="caution">
    <text evidence="1">The sequence shown here is derived from an EMBL/GenBank/DDBJ whole genome shotgun (WGS) entry which is preliminary data.</text>
</comment>
<keyword evidence="2" id="KW-1185">Reference proteome</keyword>
<dbReference type="EMBL" id="VIEB01000302">
    <property type="protein sequence ID" value="TQD95949.1"/>
    <property type="molecule type" value="Genomic_DNA"/>
</dbReference>